<keyword evidence="6 8" id="KW-0234">DNA repair</keyword>
<reference evidence="10 11" key="1">
    <citation type="submission" date="2018-05" db="EMBL/GenBank/DDBJ databases">
        <title>Leucothrix arctica sp. nov., isolated from Arctic seawater.</title>
        <authorList>
            <person name="Choi A."/>
            <person name="Baek K."/>
        </authorList>
    </citation>
    <scope>NUCLEOTIDE SEQUENCE [LARGE SCALE GENOMIC DNA]</scope>
    <source>
        <strain evidence="10 11">IMCC9719</strain>
    </source>
</reference>
<gene>
    <name evidence="8 10" type="primary">recO</name>
    <name evidence="10" type="ORF">DKT75_01990</name>
</gene>
<comment type="similarity">
    <text evidence="2 8">Belongs to the RecO family.</text>
</comment>
<evidence type="ECO:0000256" key="6">
    <source>
        <dbReference type="ARBA" id="ARBA00023204"/>
    </source>
</evidence>
<dbReference type="OrthoDB" id="9804792at2"/>
<dbReference type="InterPro" id="IPR003717">
    <property type="entry name" value="RecO"/>
</dbReference>
<keyword evidence="11" id="KW-1185">Reference proteome</keyword>
<dbReference type="PANTHER" id="PTHR33991:SF1">
    <property type="entry name" value="DNA REPAIR PROTEIN RECO"/>
    <property type="match status" value="1"/>
</dbReference>
<sequence length="230" mass="26620">MASSTGYILRTRPYTESNVIVDLFTHEQGRLTCMARPAKVRGKVQKGHLQAFRLLQFEWQGRGEMGKLTQTDERYRHRIPAGHLLYGLYLNELLLKCLKPHTSLDGLYENYQRCLSLLVDSEIPMIVLMRFELLLLEGLGHIINLWQLESSDADILVTERYIYRLGIGMSLFNRNQQQMGGIPVSGELLVALRSPELMDMSQYSELRVFLDHLWLRVLGKPLNSRKLLIF</sequence>
<dbReference type="Gene3D" id="2.40.50.140">
    <property type="entry name" value="Nucleic acid-binding proteins"/>
    <property type="match status" value="1"/>
</dbReference>
<evidence type="ECO:0000256" key="8">
    <source>
        <dbReference type="HAMAP-Rule" id="MF_00201"/>
    </source>
</evidence>
<organism evidence="10 11">
    <name type="scientific">Leucothrix arctica</name>
    <dbReference type="NCBI Taxonomy" id="1481894"/>
    <lineage>
        <taxon>Bacteria</taxon>
        <taxon>Pseudomonadati</taxon>
        <taxon>Pseudomonadota</taxon>
        <taxon>Gammaproteobacteria</taxon>
        <taxon>Thiotrichales</taxon>
        <taxon>Thiotrichaceae</taxon>
        <taxon>Leucothrix</taxon>
    </lineage>
</organism>
<dbReference type="Proteomes" id="UP000245506">
    <property type="component" value="Unassembled WGS sequence"/>
</dbReference>
<evidence type="ECO:0000256" key="5">
    <source>
        <dbReference type="ARBA" id="ARBA00023172"/>
    </source>
</evidence>
<evidence type="ECO:0000313" key="11">
    <source>
        <dbReference type="Proteomes" id="UP000245506"/>
    </source>
</evidence>
<dbReference type="PANTHER" id="PTHR33991">
    <property type="entry name" value="DNA REPAIR PROTEIN RECO"/>
    <property type="match status" value="1"/>
</dbReference>
<evidence type="ECO:0000256" key="3">
    <source>
        <dbReference type="ARBA" id="ARBA00021310"/>
    </source>
</evidence>
<dbReference type="InterPro" id="IPR012340">
    <property type="entry name" value="NA-bd_OB-fold"/>
</dbReference>
<dbReference type="InterPro" id="IPR022572">
    <property type="entry name" value="DNA_rep/recomb_RecO_N"/>
</dbReference>
<dbReference type="AlphaFoldDB" id="A0A317CKC6"/>
<evidence type="ECO:0000256" key="1">
    <source>
        <dbReference type="ARBA" id="ARBA00003065"/>
    </source>
</evidence>
<dbReference type="GO" id="GO:0006310">
    <property type="term" value="P:DNA recombination"/>
    <property type="evidence" value="ECO:0007669"/>
    <property type="project" value="UniProtKB-UniRule"/>
</dbReference>
<keyword evidence="5 8" id="KW-0233">DNA recombination</keyword>
<proteinExistence type="inferred from homology"/>
<dbReference type="HAMAP" id="MF_00201">
    <property type="entry name" value="RecO"/>
    <property type="match status" value="1"/>
</dbReference>
<dbReference type="GO" id="GO:0006302">
    <property type="term" value="P:double-strand break repair"/>
    <property type="evidence" value="ECO:0007669"/>
    <property type="project" value="TreeGrafter"/>
</dbReference>
<dbReference type="EMBL" id="QGKL01000009">
    <property type="protein sequence ID" value="PWQ98956.1"/>
    <property type="molecule type" value="Genomic_DNA"/>
</dbReference>
<evidence type="ECO:0000313" key="10">
    <source>
        <dbReference type="EMBL" id="PWQ98956.1"/>
    </source>
</evidence>
<dbReference type="InterPro" id="IPR042242">
    <property type="entry name" value="RecO_C"/>
</dbReference>
<name>A0A317CKC6_9GAMM</name>
<dbReference type="NCBIfam" id="TIGR00613">
    <property type="entry name" value="reco"/>
    <property type="match status" value="1"/>
</dbReference>
<dbReference type="SUPFAM" id="SSF50249">
    <property type="entry name" value="Nucleic acid-binding proteins"/>
    <property type="match status" value="1"/>
</dbReference>
<dbReference type="Gene3D" id="1.20.1440.120">
    <property type="entry name" value="Recombination protein O, C-terminal domain"/>
    <property type="match status" value="1"/>
</dbReference>
<evidence type="ECO:0000259" key="9">
    <source>
        <dbReference type="Pfam" id="PF11967"/>
    </source>
</evidence>
<evidence type="ECO:0000256" key="4">
    <source>
        <dbReference type="ARBA" id="ARBA00022763"/>
    </source>
</evidence>
<comment type="caution">
    <text evidence="10">The sequence shown here is derived from an EMBL/GenBank/DDBJ whole genome shotgun (WGS) entry which is preliminary data.</text>
</comment>
<dbReference type="Pfam" id="PF02565">
    <property type="entry name" value="RecO_C"/>
    <property type="match status" value="1"/>
</dbReference>
<dbReference type="Pfam" id="PF11967">
    <property type="entry name" value="RecO_N"/>
    <property type="match status" value="1"/>
</dbReference>
<evidence type="ECO:0000256" key="2">
    <source>
        <dbReference type="ARBA" id="ARBA00007452"/>
    </source>
</evidence>
<dbReference type="GO" id="GO:0043590">
    <property type="term" value="C:bacterial nucleoid"/>
    <property type="evidence" value="ECO:0007669"/>
    <property type="project" value="TreeGrafter"/>
</dbReference>
<comment type="function">
    <text evidence="1 8">Involved in DNA repair and RecF pathway recombination.</text>
</comment>
<evidence type="ECO:0000256" key="7">
    <source>
        <dbReference type="ARBA" id="ARBA00033409"/>
    </source>
</evidence>
<feature type="domain" description="DNA replication/recombination mediator RecO N-terminal" evidence="9">
    <location>
        <begin position="3"/>
        <end position="71"/>
    </location>
</feature>
<dbReference type="RefSeq" id="WP_109821762.1">
    <property type="nucleotide sequence ID" value="NZ_QGKL01000009.1"/>
</dbReference>
<accession>A0A317CKC6</accession>
<keyword evidence="4 8" id="KW-0227">DNA damage</keyword>
<protein>
    <recommendedName>
        <fullName evidence="3 8">DNA repair protein RecO</fullName>
    </recommendedName>
    <alternativeName>
        <fullName evidence="7 8">Recombination protein O</fullName>
    </alternativeName>
</protein>